<protein>
    <submittedName>
        <fullName evidence="1">Uncharacterized protein</fullName>
    </submittedName>
</protein>
<accession>A0A2N5UEF7</accession>
<organism evidence="1 2">
    <name type="scientific">Puccinia coronata f. sp. avenae</name>
    <dbReference type="NCBI Taxonomy" id="200324"/>
    <lineage>
        <taxon>Eukaryota</taxon>
        <taxon>Fungi</taxon>
        <taxon>Dikarya</taxon>
        <taxon>Basidiomycota</taxon>
        <taxon>Pucciniomycotina</taxon>
        <taxon>Pucciniomycetes</taxon>
        <taxon>Pucciniales</taxon>
        <taxon>Pucciniaceae</taxon>
        <taxon>Puccinia</taxon>
    </lineage>
</organism>
<reference evidence="1 2" key="1">
    <citation type="submission" date="2017-11" db="EMBL/GenBank/DDBJ databases">
        <title>De novo assembly and phasing of dikaryotic genomes from two isolates of Puccinia coronata f. sp. avenae, the causal agent of oat crown rust.</title>
        <authorList>
            <person name="Miller M.E."/>
            <person name="Zhang Y."/>
            <person name="Omidvar V."/>
            <person name="Sperschneider J."/>
            <person name="Schwessinger B."/>
            <person name="Raley C."/>
            <person name="Palmer J.M."/>
            <person name="Garnica D."/>
            <person name="Upadhyaya N."/>
            <person name="Rathjen J."/>
            <person name="Taylor J.M."/>
            <person name="Park R.F."/>
            <person name="Dodds P.N."/>
            <person name="Hirsch C.D."/>
            <person name="Kianian S.F."/>
            <person name="Figueroa M."/>
        </authorList>
    </citation>
    <scope>NUCLEOTIDE SEQUENCE [LARGE SCALE GENOMIC DNA]</scope>
    <source>
        <strain evidence="1">12SD80</strain>
    </source>
</reference>
<proteinExistence type="predicted"/>
<evidence type="ECO:0000313" key="1">
    <source>
        <dbReference type="EMBL" id="PLW36132.1"/>
    </source>
</evidence>
<gene>
    <name evidence="1" type="ORF">PCASD_11671</name>
</gene>
<comment type="caution">
    <text evidence="1">The sequence shown here is derived from an EMBL/GenBank/DDBJ whole genome shotgun (WGS) entry which is preliminary data.</text>
</comment>
<sequence length="61" mass="6816">MKPLMSPQLILKQLEWCVGHQVISLNGQGGHSAVHLDEAWWPNLMVKPATKFVQLSEQAGH</sequence>
<dbReference type="Proteomes" id="UP000235392">
    <property type="component" value="Unassembled WGS sequence"/>
</dbReference>
<dbReference type="AlphaFoldDB" id="A0A2N5UEF7"/>
<evidence type="ECO:0000313" key="2">
    <source>
        <dbReference type="Proteomes" id="UP000235392"/>
    </source>
</evidence>
<name>A0A2N5UEF7_9BASI</name>
<dbReference type="EMBL" id="PGCI01000165">
    <property type="protein sequence ID" value="PLW36132.1"/>
    <property type="molecule type" value="Genomic_DNA"/>
</dbReference>